<evidence type="ECO:0000313" key="4">
    <source>
        <dbReference type="Proteomes" id="UP001152747"/>
    </source>
</evidence>
<dbReference type="CDD" id="cd05380">
    <property type="entry name" value="CAP_euk"/>
    <property type="match status" value="1"/>
</dbReference>
<dbReference type="InterPro" id="IPR014044">
    <property type="entry name" value="CAP_dom"/>
</dbReference>
<accession>A0A9P1IRH3</accession>
<dbReference type="InterPro" id="IPR002413">
    <property type="entry name" value="V5_allergen-like"/>
</dbReference>
<comment type="caution">
    <text evidence="3">The sequence shown here is derived from an EMBL/GenBank/DDBJ whole genome shotgun (WGS) entry which is preliminary data.</text>
</comment>
<dbReference type="PRINTS" id="PR00838">
    <property type="entry name" value="V5ALLERGEN"/>
</dbReference>
<dbReference type="OrthoDB" id="5820037at2759"/>
<feature type="signal peptide" evidence="1">
    <location>
        <begin position="1"/>
        <end position="16"/>
    </location>
</feature>
<feature type="chain" id="PRO_5040405361" description="SCP domain-containing protein" evidence="1">
    <location>
        <begin position="17"/>
        <end position="202"/>
    </location>
</feature>
<dbReference type="Pfam" id="PF00188">
    <property type="entry name" value="CAP"/>
    <property type="match status" value="1"/>
</dbReference>
<dbReference type="AlphaFoldDB" id="A0A9P1IRH3"/>
<evidence type="ECO:0000313" key="3">
    <source>
        <dbReference type="EMBL" id="CAI5450738.1"/>
    </source>
</evidence>
<dbReference type="InterPro" id="IPR035940">
    <property type="entry name" value="CAP_sf"/>
</dbReference>
<gene>
    <name evidence="3" type="ORF">CAMP_LOCUS13375</name>
</gene>
<dbReference type="SMART" id="SM00198">
    <property type="entry name" value="SCP"/>
    <property type="match status" value="1"/>
</dbReference>
<dbReference type="PRINTS" id="PR00837">
    <property type="entry name" value="V5TPXLIKE"/>
</dbReference>
<keyword evidence="1" id="KW-0732">Signal</keyword>
<protein>
    <recommendedName>
        <fullName evidence="2">SCP domain-containing protein</fullName>
    </recommendedName>
</protein>
<evidence type="ECO:0000259" key="2">
    <source>
        <dbReference type="SMART" id="SM00198"/>
    </source>
</evidence>
<dbReference type="PANTHER" id="PTHR10334">
    <property type="entry name" value="CYSTEINE-RICH SECRETORY PROTEIN-RELATED"/>
    <property type="match status" value="1"/>
</dbReference>
<dbReference type="EMBL" id="CANHGI010000005">
    <property type="protein sequence ID" value="CAI5450738.1"/>
    <property type="molecule type" value="Genomic_DNA"/>
</dbReference>
<dbReference type="Gene3D" id="3.40.33.10">
    <property type="entry name" value="CAP"/>
    <property type="match status" value="1"/>
</dbReference>
<keyword evidence="4" id="KW-1185">Reference proteome</keyword>
<reference evidence="3" key="1">
    <citation type="submission" date="2022-11" db="EMBL/GenBank/DDBJ databases">
        <authorList>
            <person name="Kikuchi T."/>
        </authorList>
    </citation>
    <scope>NUCLEOTIDE SEQUENCE</scope>
    <source>
        <strain evidence="3">PS1010</strain>
    </source>
</reference>
<dbReference type="InterPro" id="IPR001283">
    <property type="entry name" value="CRISP-related"/>
</dbReference>
<evidence type="ECO:0000256" key="1">
    <source>
        <dbReference type="SAM" id="SignalP"/>
    </source>
</evidence>
<feature type="domain" description="SCP" evidence="2">
    <location>
        <begin position="22"/>
        <end position="177"/>
    </location>
</feature>
<dbReference type="Proteomes" id="UP001152747">
    <property type="component" value="Unassembled WGS sequence"/>
</dbReference>
<dbReference type="SUPFAM" id="SSF55797">
    <property type="entry name" value="PR-1-like"/>
    <property type="match status" value="1"/>
</dbReference>
<organism evidence="3 4">
    <name type="scientific">Caenorhabditis angaria</name>
    <dbReference type="NCBI Taxonomy" id="860376"/>
    <lineage>
        <taxon>Eukaryota</taxon>
        <taxon>Metazoa</taxon>
        <taxon>Ecdysozoa</taxon>
        <taxon>Nematoda</taxon>
        <taxon>Chromadorea</taxon>
        <taxon>Rhabditida</taxon>
        <taxon>Rhabditina</taxon>
        <taxon>Rhabditomorpha</taxon>
        <taxon>Rhabditoidea</taxon>
        <taxon>Rhabditidae</taxon>
        <taxon>Peloderinae</taxon>
        <taxon>Caenorhabditis</taxon>
    </lineage>
</organism>
<name>A0A9P1IRH3_9PELO</name>
<sequence>MLKLLALLSIFATVCSIKFNLGAQNAIVNRHNSLRTRIANGILDINGVQHGPASNIRLLRWNNTLARTAEIHANSKPTGHSKGAINGEYGENLWWATKSSPILNPHNSGATACEAWQSELTKHGWPTNLYSKNIARATQMAWAETDQIGCGAAVYKEGKVYKIAIVCQYTPKGNLPGMAVYKKGPTGKDCKFKIVQGLCTKM</sequence>
<proteinExistence type="predicted"/>